<comment type="caution">
    <text evidence="1">The sequence shown here is derived from an EMBL/GenBank/DDBJ whole genome shotgun (WGS) entry which is preliminary data.</text>
</comment>
<dbReference type="Proteomes" id="UP000014139">
    <property type="component" value="Unassembled WGS sequence"/>
</dbReference>
<reference evidence="1 2" key="1">
    <citation type="submission" date="2013-02" db="EMBL/GenBank/DDBJ databases">
        <title>Draft genome sequence of Amycolatopsis vancoresmycina strain DSM 44592T.</title>
        <authorList>
            <person name="Kumar S."/>
            <person name="Kaur N."/>
            <person name="Kaur C."/>
            <person name="Raghava G.P.S."/>
            <person name="Mayilraj S."/>
        </authorList>
    </citation>
    <scope>NUCLEOTIDE SEQUENCE [LARGE SCALE GENOMIC DNA]</scope>
    <source>
        <strain evidence="1 2">DSM 44592</strain>
    </source>
</reference>
<dbReference type="PATRIC" id="fig|1292037.4.peg.6530"/>
<accession>R1FWX4</accession>
<proteinExistence type="predicted"/>
<keyword evidence="2" id="KW-1185">Reference proteome</keyword>
<dbReference type="AlphaFoldDB" id="R1FWX4"/>
<gene>
    <name evidence="1" type="ORF">H480_34776</name>
</gene>
<protein>
    <submittedName>
        <fullName evidence="1">NADPH:quinone reductase</fullName>
    </submittedName>
</protein>
<sequence>MDRTFDLADLAGAHRYLEANGQFGKVVVTVGGLSG</sequence>
<name>R1FWX4_9PSEU</name>
<organism evidence="1 2">
    <name type="scientific">Amycolatopsis vancoresmycina DSM 44592</name>
    <dbReference type="NCBI Taxonomy" id="1292037"/>
    <lineage>
        <taxon>Bacteria</taxon>
        <taxon>Bacillati</taxon>
        <taxon>Actinomycetota</taxon>
        <taxon>Actinomycetes</taxon>
        <taxon>Pseudonocardiales</taxon>
        <taxon>Pseudonocardiaceae</taxon>
        <taxon>Amycolatopsis</taxon>
    </lineage>
</organism>
<evidence type="ECO:0000313" key="1">
    <source>
        <dbReference type="EMBL" id="EOD63847.1"/>
    </source>
</evidence>
<dbReference type="Pfam" id="PF13602">
    <property type="entry name" value="ADH_zinc_N_2"/>
    <property type="match status" value="1"/>
</dbReference>
<evidence type="ECO:0000313" key="2">
    <source>
        <dbReference type="Proteomes" id="UP000014139"/>
    </source>
</evidence>
<dbReference type="Gene3D" id="3.90.180.10">
    <property type="entry name" value="Medium-chain alcohol dehydrogenases, catalytic domain"/>
    <property type="match status" value="1"/>
</dbReference>
<dbReference type="EMBL" id="AOUO01000580">
    <property type="protein sequence ID" value="EOD63847.1"/>
    <property type="molecule type" value="Genomic_DNA"/>
</dbReference>
<dbReference type="eggNOG" id="COG0604">
    <property type="taxonomic scope" value="Bacteria"/>
</dbReference>